<dbReference type="GO" id="GO:0009024">
    <property type="term" value="F:tagatose-6-phosphate kinase activity"/>
    <property type="evidence" value="ECO:0007669"/>
    <property type="project" value="UniProtKB-EC"/>
</dbReference>
<dbReference type="EMBL" id="JACSZT010000008">
    <property type="protein sequence ID" value="MBC6499054.1"/>
    <property type="molecule type" value="Genomic_DNA"/>
</dbReference>
<keyword evidence="6 8" id="KW-0067">ATP-binding</keyword>
<comment type="pathway">
    <text evidence="8">Carbohydrate metabolism; D-tagatose 6-phosphate degradation; D-glyceraldehyde 3-phosphate and glycerone phosphate from D-tagatose 6-phosphate: step 1/2.</text>
</comment>
<evidence type="ECO:0000256" key="3">
    <source>
        <dbReference type="ARBA" id="ARBA00022736"/>
    </source>
</evidence>
<dbReference type="GO" id="GO:0005829">
    <property type="term" value="C:cytosol"/>
    <property type="evidence" value="ECO:0007669"/>
    <property type="project" value="TreeGrafter"/>
</dbReference>
<evidence type="ECO:0000256" key="1">
    <source>
        <dbReference type="ARBA" id="ARBA00005380"/>
    </source>
</evidence>
<name>A0A3R6C0H3_WEICO</name>
<sequence>MIYTVTLNPSIDYVMEVANYQSGMTNRAGKAIAYPGGKGINVSRILMANGVEATALGFLGGYTGEFISRTLDGLGLKTKFTPIADTTRINVKLKGQSETEINAPGPVVTMAEWEGFKQVFHQLTPADIVIFSGSAPSSLPAGAYDELIALVLEKQARFVIDTTGDDLQRALPAKPILVKPNRDEVQALFNLADTSMPSLQAAGRKLIDAGAQNAIISLGGDGALLFTAEHTYFARPIVGQVKNSVGAGDSMIGGFVASWPTSADVVAAFSLGVASATATTFSDDIATPAKIKEIQNNVEVVEI</sequence>
<dbReference type="Gene3D" id="3.40.1190.20">
    <property type="match status" value="1"/>
</dbReference>
<dbReference type="NCBIfam" id="TIGR03828">
    <property type="entry name" value="pfkB"/>
    <property type="match status" value="1"/>
</dbReference>
<evidence type="ECO:0000313" key="12">
    <source>
        <dbReference type="Proteomes" id="UP000650485"/>
    </source>
</evidence>
<dbReference type="NCBIfam" id="TIGR03168">
    <property type="entry name" value="1-PFK"/>
    <property type="match status" value="1"/>
</dbReference>
<dbReference type="FunFam" id="3.40.1190.20:FF:000001">
    <property type="entry name" value="Phosphofructokinase"/>
    <property type="match status" value="1"/>
</dbReference>
<dbReference type="PANTHER" id="PTHR46566:SF1">
    <property type="entry name" value="1-PHOSPHOFRUCTOKINASE"/>
    <property type="match status" value="1"/>
</dbReference>
<dbReference type="SUPFAM" id="SSF53613">
    <property type="entry name" value="Ribokinase-like"/>
    <property type="match status" value="1"/>
</dbReference>
<evidence type="ECO:0000256" key="9">
    <source>
        <dbReference type="RuleBase" id="RU369061"/>
    </source>
</evidence>
<organism evidence="11 12">
    <name type="scientific">Weissella confusa</name>
    <name type="common">Lactobacillus confusus</name>
    <dbReference type="NCBI Taxonomy" id="1583"/>
    <lineage>
        <taxon>Bacteria</taxon>
        <taxon>Bacillati</taxon>
        <taxon>Bacillota</taxon>
        <taxon>Bacilli</taxon>
        <taxon>Lactobacillales</taxon>
        <taxon>Lactobacillaceae</taxon>
        <taxon>Weissella</taxon>
    </lineage>
</organism>
<comment type="similarity">
    <text evidence="8">Belongs to the carbohydrate kinase PfkB family. LacC subfamily.</text>
</comment>
<dbReference type="GO" id="GO:0008662">
    <property type="term" value="F:1-phosphofructokinase activity"/>
    <property type="evidence" value="ECO:0007669"/>
    <property type="project" value="UniProtKB-UniRule"/>
</dbReference>
<comment type="function">
    <text evidence="9">Catalyzes the ATP-dependent phosphorylation of fructose-l-phosphate to fructose-l,6-bisphosphate.</text>
</comment>
<comment type="catalytic activity">
    <reaction evidence="8">
        <text>D-tagatofuranose 6-phosphate + ATP = D-tagatofuranose 1,6-bisphosphate + ADP + H(+)</text>
        <dbReference type="Rhea" id="RHEA:12420"/>
        <dbReference type="ChEBI" id="CHEBI:15378"/>
        <dbReference type="ChEBI" id="CHEBI:30616"/>
        <dbReference type="ChEBI" id="CHEBI:58694"/>
        <dbReference type="ChEBI" id="CHEBI:58695"/>
        <dbReference type="ChEBI" id="CHEBI:456216"/>
        <dbReference type="EC" id="2.7.1.144"/>
    </reaction>
</comment>
<evidence type="ECO:0000256" key="2">
    <source>
        <dbReference type="ARBA" id="ARBA00022679"/>
    </source>
</evidence>
<dbReference type="GO" id="GO:0005524">
    <property type="term" value="F:ATP binding"/>
    <property type="evidence" value="ECO:0007669"/>
    <property type="project" value="UniProtKB-UniRule"/>
</dbReference>
<accession>A0A3R6C0H3</accession>
<dbReference type="AlphaFoldDB" id="A0A3R6C0H3"/>
<keyword evidence="5 9" id="KW-0418">Kinase</keyword>
<dbReference type="InterPro" id="IPR017583">
    <property type="entry name" value="Tagatose/fructose_Pkinase"/>
</dbReference>
<feature type="domain" description="Carbohydrate kinase PfkB" evidence="10">
    <location>
        <begin position="6"/>
        <end position="282"/>
    </location>
</feature>
<dbReference type="EC" id="2.7.1.144" evidence="8"/>
<dbReference type="PROSITE" id="PS00584">
    <property type="entry name" value="PFKB_KINASES_2"/>
    <property type="match status" value="1"/>
</dbReference>
<evidence type="ECO:0000256" key="4">
    <source>
        <dbReference type="ARBA" id="ARBA00022741"/>
    </source>
</evidence>
<comment type="similarity">
    <text evidence="1">Belongs to the carbohydrate kinase pfkB family.</text>
</comment>
<keyword evidence="2 8" id="KW-0808">Transferase</keyword>
<proteinExistence type="inferred from homology"/>
<comment type="caution">
    <text evidence="11">The sequence shown here is derived from an EMBL/GenBank/DDBJ whole genome shotgun (WGS) entry which is preliminary data.</text>
</comment>
<evidence type="ECO:0000256" key="7">
    <source>
        <dbReference type="ARBA" id="ARBA00047745"/>
    </source>
</evidence>
<evidence type="ECO:0000313" key="11">
    <source>
        <dbReference type="EMBL" id="MBC6499054.1"/>
    </source>
</evidence>
<comment type="catalytic activity">
    <reaction evidence="7 9">
        <text>beta-D-fructose 1-phosphate + ATP = beta-D-fructose 1,6-bisphosphate + ADP + H(+)</text>
        <dbReference type="Rhea" id="RHEA:14213"/>
        <dbReference type="ChEBI" id="CHEBI:15378"/>
        <dbReference type="ChEBI" id="CHEBI:30616"/>
        <dbReference type="ChEBI" id="CHEBI:32966"/>
        <dbReference type="ChEBI" id="CHEBI:138881"/>
        <dbReference type="ChEBI" id="CHEBI:456216"/>
        <dbReference type="EC" id="2.7.1.56"/>
    </reaction>
</comment>
<protein>
    <recommendedName>
        <fullName evidence="8">Tagatose-6-phosphate kinase</fullName>
        <ecNumber evidence="8">2.7.1.144</ecNumber>
    </recommendedName>
</protein>
<dbReference type="CDD" id="cd01164">
    <property type="entry name" value="FruK_PfkB_like"/>
    <property type="match status" value="1"/>
</dbReference>
<dbReference type="InterPro" id="IPR002173">
    <property type="entry name" value="Carboh/pur_kinase_PfkB_CS"/>
</dbReference>
<gene>
    <name evidence="11" type="primary">pfkB</name>
    <name evidence="11" type="ORF">H7R52_10320</name>
</gene>
<dbReference type="InterPro" id="IPR029056">
    <property type="entry name" value="Ribokinase-like"/>
</dbReference>
<dbReference type="PANTHER" id="PTHR46566">
    <property type="entry name" value="1-PHOSPHOFRUCTOKINASE-RELATED"/>
    <property type="match status" value="1"/>
</dbReference>
<reference evidence="11" key="1">
    <citation type="submission" date="2020-08" db="EMBL/GenBank/DDBJ databases">
        <title>Complete genome sequence of Weissella confusa strain FS54 provides insights into metabolic potential.</title>
        <authorList>
            <person name="Fhoula I."/>
            <person name="Najjari A."/>
            <person name="Lekired A."/>
            <person name="Bessrour-Aouam N."/>
            <person name="Jaballah S."/>
            <person name="Klibi N."/>
            <person name="Ouzari H.-I."/>
        </authorList>
    </citation>
    <scope>NUCLEOTIDE SEQUENCE</scope>
    <source>
        <strain evidence="11">FS54</strain>
    </source>
</reference>
<dbReference type="InterPro" id="IPR022463">
    <property type="entry name" value="1-PFruKinase"/>
</dbReference>
<dbReference type="PIRSF" id="PIRSF000535">
    <property type="entry name" value="1PFK/6PFK/LacC"/>
    <property type="match status" value="1"/>
</dbReference>
<dbReference type="GO" id="GO:0005988">
    <property type="term" value="P:lactose metabolic process"/>
    <property type="evidence" value="ECO:0007669"/>
    <property type="project" value="UniProtKB-KW"/>
</dbReference>
<evidence type="ECO:0000259" key="10">
    <source>
        <dbReference type="Pfam" id="PF00294"/>
    </source>
</evidence>
<keyword evidence="4 8" id="KW-0547">Nucleotide-binding</keyword>
<evidence type="ECO:0000256" key="6">
    <source>
        <dbReference type="ARBA" id="ARBA00022840"/>
    </source>
</evidence>
<dbReference type="GO" id="GO:0044281">
    <property type="term" value="P:small molecule metabolic process"/>
    <property type="evidence" value="ECO:0007669"/>
    <property type="project" value="UniProtKB-ARBA"/>
</dbReference>
<dbReference type="InterPro" id="IPR011611">
    <property type="entry name" value="PfkB_dom"/>
</dbReference>
<evidence type="ECO:0000256" key="5">
    <source>
        <dbReference type="ARBA" id="ARBA00022777"/>
    </source>
</evidence>
<dbReference type="GO" id="GO:0016052">
    <property type="term" value="P:carbohydrate catabolic process"/>
    <property type="evidence" value="ECO:0007669"/>
    <property type="project" value="UniProtKB-ARBA"/>
</dbReference>
<dbReference type="RefSeq" id="WP_118704049.1">
    <property type="nucleotide sequence ID" value="NZ_CABJBN010000003.1"/>
</dbReference>
<dbReference type="Pfam" id="PF00294">
    <property type="entry name" value="PfkB"/>
    <property type="match status" value="1"/>
</dbReference>
<keyword evidence="3 8" id="KW-0423">Lactose metabolism</keyword>
<dbReference type="Proteomes" id="UP000650485">
    <property type="component" value="Unassembled WGS sequence"/>
</dbReference>
<evidence type="ECO:0000256" key="8">
    <source>
        <dbReference type="PIRNR" id="PIRNR000535"/>
    </source>
</evidence>